<dbReference type="NCBIfam" id="TIGR03236">
    <property type="entry name" value="dnd_assoc_1"/>
    <property type="match status" value="1"/>
</dbReference>
<proteinExistence type="predicted"/>
<name>A0ABX0F1Y1_9BACL</name>
<evidence type="ECO:0000313" key="2">
    <source>
        <dbReference type="Proteomes" id="UP000800303"/>
    </source>
</evidence>
<comment type="caution">
    <text evidence="1">The sequence shown here is derived from an EMBL/GenBank/DDBJ whole genome shotgun (WGS) entry which is preliminary data.</text>
</comment>
<accession>A0ABX0F1Y1</accession>
<keyword evidence="2" id="KW-1185">Reference proteome</keyword>
<dbReference type="EMBL" id="JAAFGS010000002">
    <property type="protein sequence ID" value="NGZ74993.1"/>
    <property type="molecule type" value="Genomic_DNA"/>
</dbReference>
<evidence type="ECO:0000313" key="1">
    <source>
        <dbReference type="EMBL" id="NGZ74993.1"/>
    </source>
</evidence>
<organism evidence="1 2">
    <name type="scientific">Saccharibacillus alkalitolerans</name>
    <dbReference type="NCBI Taxonomy" id="2705290"/>
    <lineage>
        <taxon>Bacteria</taxon>
        <taxon>Bacillati</taxon>
        <taxon>Bacillota</taxon>
        <taxon>Bacilli</taxon>
        <taxon>Bacillales</taxon>
        <taxon>Paenibacillaceae</taxon>
        <taxon>Saccharibacillus</taxon>
    </lineage>
</organism>
<dbReference type="RefSeq" id="WP_166273323.1">
    <property type="nucleotide sequence ID" value="NZ_JAAFGS010000002.1"/>
</dbReference>
<sequence length="468" mass="55790">MSYHLNLEEVRKQFKFDSSIKHNPKVDLEFLPYTTKFKETQYNFREVTGEFMRLVGQKKLPEAVDAEKLLSTALDSIHFNQANQRGEFRQMMKTLFLDENDQLYLFHPQTLYYINTIENENKRLALFLYNVLWNRQKPWSVDTSDQTDADLMSKLLFRSLPALMDAKEGSKNYAVMLPEISDLFIQDFQWLTTKNELFTQQVEKIISYYYFFYVTQFAIRNEALFNSNDNAIRPVYFTFEEEERLSKTRVSYEYGWRSLEKSVGRIFSHVNLLKMLNFADVSQEGQSLQVPLSYEQIAEQVRHMSLEEQQVLEQQLDQLIEEYQQKLSGDSRWALMGTVADRYEFPALNKIHHLYRMIDHQFNQTSRSKPYNEYKQWFVHFCQKTFLKSRGRSGKMLILDTDYLLFLTKLIIKDEDKVRLKRLVDEFEIRGIIFDRDTLTAIVDYFEKLNLLEKKSDSGDAIYVKAFL</sequence>
<dbReference type="InterPro" id="IPR017645">
    <property type="entry name" value="Dnd_assoc_1"/>
</dbReference>
<reference evidence="1 2" key="1">
    <citation type="submission" date="2020-01" db="EMBL/GenBank/DDBJ databases">
        <title>Polyphasic characterisation and genomic insights into a novel alkali tolerant bacterium VR-M41.</title>
        <authorList>
            <person name="Vemuluri V.R."/>
        </authorList>
    </citation>
    <scope>NUCLEOTIDE SEQUENCE [LARGE SCALE GENOMIC DNA]</scope>
    <source>
        <strain evidence="1 2">VR-M41</strain>
    </source>
</reference>
<gene>
    <name evidence="1" type="primary">dptG</name>
    <name evidence="1" type="ORF">GYN08_06665</name>
</gene>
<protein>
    <submittedName>
        <fullName evidence="1">DNA phosphorothioation-dependent restriction protein DptG</fullName>
    </submittedName>
</protein>
<dbReference type="Proteomes" id="UP000800303">
    <property type="component" value="Unassembled WGS sequence"/>
</dbReference>